<name>A0A9D7QJJ8_9RHOO</name>
<feature type="transmembrane region" description="Helical" evidence="1">
    <location>
        <begin position="78"/>
        <end position="97"/>
    </location>
</feature>
<keyword evidence="1" id="KW-0472">Membrane</keyword>
<gene>
    <name evidence="2" type="ORF">IPN75_03430</name>
</gene>
<proteinExistence type="predicted"/>
<feature type="transmembrane region" description="Helical" evidence="1">
    <location>
        <begin position="55"/>
        <end position="72"/>
    </location>
</feature>
<dbReference type="EMBL" id="JADKBR010000001">
    <property type="protein sequence ID" value="MBK8889502.1"/>
    <property type="molecule type" value="Genomic_DNA"/>
</dbReference>
<feature type="transmembrane region" description="Helical" evidence="1">
    <location>
        <begin position="144"/>
        <end position="164"/>
    </location>
</feature>
<keyword evidence="1" id="KW-1133">Transmembrane helix</keyword>
<reference evidence="2" key="1">
    <citation type="submission" date="2020-10" db="EMBL/GenBank/DDBJ databases">
        <title>Connecting structure to function with the recovery of over 1000 high-quality activated sludge metagenome-assembled genomes encoding full-length rRNA genes using long-read sequencing.</title>
        <authorList>
            <person name="Singleton C.M."/>
            <person name="Petriglieri F."/>
            <person name="Kristensen J.M."/>
            <person name="Kirkegaard R.H."/>
            <person name="Michaelsen T.Y."/>
            <person name="Andersen M.H."/>
            <person name="Karst S.M."/>
            <person name="Dueholm M.S."/>
            <person name="Nielsen P.H."/>
            <person name="Albertsen M."/>
        </authorList>
    </citation>
    <scope>NUCLEOTIDE SEQUENCE</scope>
    <source>
        <strain evidence="2">OdNE_18-Q3-R46-58_BAT3C.305</strain>
    </source>
</reference>
<evidence type="ECO:0000313" key="3">
    <source>
        <dbReference type="Proteomes" id="UP000808146"/>
    </source>
</evidence>
<dbReference type="Proteomes" id="UP000808146">
    <property type="component" value="Unassembled WGS sequence"/>
</dbReference>
<organism evidence="2 3">
    <name type="scientific">Candidatus Dechloromonas phosphorivorans</name>
    <dbReference type="NCBI Taxonomy" id="2899244"/>
    <lineage>
        <taxon>Bacteria</taxon>
        <taxon>Pseudomonadati</taxon>
        <taxon>Pseudomonadota</taxon>
        <taxon>Betaproteobacteria</taxon>
        <taxon>Rhodocyclales</taxon>
        <taxon>Azonexaceae</taxon>
        <taxon>Dechloromonas</taxon>
    </lineage>
</organism>
<accession>A0A9D7QJJ8</accession>
<dbReference type="AlphaFoldDB" id="A0A9D7QJJ8"/>
<keyword evidence="1" id="KW-0812">Transmembrane</keyword>
<sequence>MLERIDVLEKQLAAQDGVLTDLREASAGIAVEEAGSSLEDETEVLPGAADWLSNWLAPLALLLLTHGLIVVVYDLNTIYLRVVSLLIPLPFGLLLAARQRRPRWLLAFMAISMSGLAVLGMSVLTSLVDGTPILPMGLREWREFIEYAASIGLSFVTGLIIGSMSRQKARVQRAAGLSVALARLVSNGAEKTDQFQAVVKRFNDLGGTLTAAGTTLAAVYAGLQGVIGK</sequence>
<evidence type="ECO:0000256" key="1">
    <source>
        <dbReference type="SAM" id="Phobius"/>
    </source>
</evidence>
<evidence type="ECO:0000313" key="2">
    <source>
        <dbReference type="EMBL" id="MBK8889502.1"/>
    </source>
</evidence>
<comment type="caution">
    <text evidence="2">The sequence shown here is derived from an EMBL/GenBank/DDBJ whole genome shotgun (WGS) entry which is preliminary data.</text>
</comment>
<feature type="transmembrane region" description="Helical" evidence="1">
    <location>
        <begin position="104"/>
        <end position="124"/>
    </location>
</feature>
<protein>
    <submittedName>
        <fullName evidence="2">Uncharacterized protein</fullName>
    </submittedName>
</protein>